<feature type="non-terminal residue" evidence="1">
    <location>
        <position position="1"/>
    </location>
</feature>
<sequence length="64" mass="7466">KPSNGIQKINSLLNDNKKYVYVSKSNNQYAPPGPLKLFKLKGFWLKKKRRKFDAKIVSKFIIIL</sequence>
<accession>A0A0K2T0E4</accession>
<protein>
    <submittedName>
        <fullName evidence="1">Uncharacterized protein</fullName>
    </submittedName>
</protein>
<reference evidence="1" key="1">
    <citation type="submission" date="2014-05" db="EMBL/GenBank/DDBJ databases">
        <authorList>
            <person name="Chronopoulou M."/>
        </authorList>
    </citation>
    <scope>NUCLEOTIDE SEQUENCE</scope>
    <source>
        <tissue evidence="1">Whole organism</tissue>
    </source>
</reference>
<dbReference type="EMBL" id="HACA01002138">
    <property type="protein sequence ID" value="CDW19499.1"/>
    <property type="molecule type" value="Transcribed_RNA"/>
</dbReference>
<organism evidence="1">
    <name type="scientific">Lepeophtheirus salmonis</name>
    <name type="common">Salmon louse</name>
    <name type="synonym">Caligus salmonis</name>
    <dbReference type="NCBI Taxonomy" id="72036"/>
    <lineage>
        <taxon>Eukaryota</taxon>
        <taxon>Metazoa</taxon>
        <taxon>Ecdysozoa</taxon>
        <taxon>Arthropoda</taxon>
        <taxon>Crustacea</taxon>
        <taxon>Multicrustacea</taxon>
        <taxon>Hexanauplia</taxon>
        <taxon>Copepoda</taxon>
        <taxon>Siphonostomatoida</taxon>
        <taxon>Caligidae</taxon>
        <taxon>Lepeophtheirus</taxon>
    </lineage>
</organism>
<proteinExistence type="predicted"/>
<evidence type="ECO:0000313" key="1">
    <source>
        <dbReference type="EMBL" id="CDW19499.1"/>
    </source>
</evidence>
<dbReference type="AlphaFoldDB" id="A0A0K2T0E4"/>
<name>A0A0K2T0E4_LEPSM</name>